<evidence type="ECO:0000313" key="3">
    <source>
        <dbReference type="Proteomes" id="UP000324222"/>
    </source>
</evidence>
<proteinExistence type="predicted"/>
<dbReference type="AlphaFoldDB" id="A0A5B7IKT2"/>
<comment type="caution">
    <text evidence="2">The sequence shown here is derived from an EMBL/GenBank/DDBJ whole genome shotgun (WGS) entry which is preliminary data.</text>
</comment>
<dbReference type="Proteomes" id="UP000324222">
    <property type="component" value="Unassembled WGS sequence"/>
</dbReference>
<name>A0A5B7IKT2_PORTR</name>
<feature type="signal peptide" evidence="1">
    <location>
        <begin position="1"/>
        <end position="23"/>
    </location>
</feature>
<organism evidence="2 3">
    <name type="scientific">Portunus trituberculatus</name>
    <name type="common">Swimming crab</name>
    <name type="synonym">Neptunus trituberculatus</name>
    <dbReference type="NCBI Taxonomy" id="210409"/>
    <lineage>
        <taxon>Eukaryota</taxon>
        <taxon>Metazoa</taxon>
        <taxon>Ecdysozoa</taxon>
        <taxon>Arthropoda</taxon>
        <taxon>Crustacea</taxon>
        <taxon>Multicrustacea</taxon>
        <taxon>Malacostraca</taxon>
        <taxon>Eumalacostraca</taxon>
        <taxon>Eucarida</taxon>
        <taxon>Decapoda</taxon>
        <taxon>Pleocyemata</taxon>
        <taxon>Brachyura</taxon>
        <taxon>Eubrachyura</taxon>
        <taxon>Portunoidea</taxon>
        <taxon>Portunidae</taxon>
        <taxon>Portuninae</taxon>
        <taxon>Portunus</taxon>
    </lineage>
</organism>
<dbReference type="EMBL" id="VSRR010059164">
    <property type="protein sequence ID" value="MPC82227.1"/>
    <property type="molecule type" value="Genomic_DNA"/>
</dbReference>
<reference evidence="2 3" key="1">
    <citation type="submission" date="2019-05" db="EMBL/GenBank/DDBJ databases">
        <title>Another draft genome of Portunus trituberculatus and its Hox gene families provides insights of decapod evolution.</title>
        <authorList>
            <person name="Jeong J.-H."/>
            <person name="Song I."/>
            <person name="Kim S."/>
            <person name="Choi T."/>
            <person name="Kim D."/>
            <person name="Ryu S."/>
            <person name="Kim W."/>
        </authorList>
    </citation>
    <scope>NUCLEOTIDE SEQUENCE [LARGE SCALE GENOMIC DNA]</scope>
    <source>
        <tissue evidence="2">Muscle</tissue>
    </source>
</reference>
<gene>
    <name evidence="2" type="ORF">E2C01_076877</name>
</gene>
<feature type="chain" id="PRO_5022996606" evidence="1">
    <location>
        <begin position="24"/>
        <end position="71"/>
    </location>
</feature>
<protein>
    <submittedName>
        <fullName evidence="2">Uncharacterized protein</fullName>
    </submittedName>
</protein>
<evidence type="ECO:0000256" key="1">
    <source>
        <dbReference type="SAM" id="SignalP"/>
    </source>
</evidence>
<sequence>MMESSHWLLLLSTSSMPAFLAHALTLNIFINSDLLYASYDTCPSLVKVTIGEQDMKILLCPLDIRTHQVYM</sequence>
<accession>A0A5B7IKT2</accession>
<keyword evidence="1" id="KW-0732">Signal</keyword>
<evidence type="ECO:0000313" key="2">
    <source>
        <dbReference type="EMBL" id="MPC82227.1"/>
    </source>
</evidence>
<keyword evidence="3" id="KW-1185">Reference proteome</keyword>